<feature type="non-terminal residue" evidence="9">
    <location>
        <position position="1"/>
    </location>
</feature>
<feature type="short sequence motif" description="GXSXG" evidence="5">
    <location>
        <begin position="102"/>
        <end position="106"/>
    </location>
</feature>
<evidence type="ECO:0000256" key="5">
    <source>
        <dbReference type="PROSITE-ProRule" id="PRU01161"/>
    </source>
</evidence>
<keyword evidence="10" id="KW-1185">Reference proteome</keyword>
<accession>A0A5J9WP29</accession>
<dbReference type="GO" id="GO:0006952">
    <property type="term" value="P:defense response"/>
    <property type="evidence" value="ECO:0007669"/>
    <property type="project" value="UniProtKB-KW"/>
</dbReference>
<evidence type="ECO:0000256" key="7">
    <source>
        <dbReference type="SAM" id="MobiDB-lite"/>
    </source>
</evidence>
<dbReference type="EMBL" id="RWGY01000002">
    <property type="protein sequence ID" value="TVU49873.1"/>
    <property type="molecule type" value="Genomic_DNA"/>
</dbReference>
<feature type="active site" description="Proton acceptor" evidence="5">
    <location>
        <position position="250"/>
    </location>
</feature>
<organism evidence="9 10">
    <name type="scientific">Eragrostis curvula</name>
    <name type="common">weeping love grass</name>
    <dbReference type="NCBI Taxonomy" id="38414"/>
    <lineage>
        <taxon>Eukaryota</taxon>
        <taxon>Viridiplantae</taxon>
        <taxon>Streptophyta</taxon>
        <taxon>Embryophyta</taxon>
        <taxon>Tracheophyta</taxon>
        <taxon>Spermatophyta</taxon>
        <taxon>Magnoliopsida</taxon>
        <taxon>Liliopsida</taxon>
        <taxon>Poales</taxon>
        <taxon>Poaceae</taxon>
        <taxon>PACMAD clade</taxon>
        <taxon>Chloridoideae</taxon>
        <taxon>Eragrostideae</taxon>
        <taxon>Eragrostidinae</taxon>
        <taxon>Eragrostis</taxon>
    </lineage>
</organism>
<comment type="caution">
    <text evidence="9">The sequence shown here is derived from an EMBL/GenBank/DDBJ whole genome shotgun (WGS) entry which is preliminary data.</text>
</comment>
<comment type="function">
    <text evidence="6">Lipolytic acyl hydrolase (LAH).</text>
</comment>
<dbReference type="Pfam" id="PF01734">
    <property type="entry name" value="Patatin"/>
    <property type="match status" value="1"/>
</dbReference>
<protein>
    <recommendedName>
        <fullName evidence="6">Patatin</fullName>
        <ecNumber evidence="6">3.1.1.-</ecNumber>
    </recommendedName>
</protein>
<proteinExistence type="inferred from homology"/>
<evidence type="ECO:0000256" key="6">
    <source>
        <dbReference type="RuleBase" id="RU361262"/>
    </source>
</evidence>
<evidence type="ECO:0000256" key="1">
    <source>
        <dbReference type="ARBA" id="ARBA00010240"/>
    </source>
</evidence>
<evidence type="ECO:0000256" key="4">
    <source>
        <dbReference type="ARBA" id="ARBA00025642"/>
    </source>
</evidence>
<feature type="region of interest" description="Disordered" evidence="7">
    <location>
        <begin position="277"/>
        <end position="311"/>
    </location>
</feature>
<dbReference type="EC" id="3.1.1.-" evidence="6"/>
<evidence type="ECO:0000313" key="9">
    <source>
        <dbReference type="EMBL" id="TVU49873.1"/>
    </source>
</evidence>
<sequence length="476" mass="53141">MFWLRKWCHQQLYHASAYPKTAWRAVIIGSPPLLFNGDRCLYHGPVEPAPASREKLTTVLTIDGGGIRGLIPGSILEFLEGELQKLDGPGARLADYFDYIAGTSTGGLITAMLAAPGKNGRPRFAAREINPFYLRHGPRMFNREWGETAAKISKVWGPMYDGKYLRDQICELLGRTMVRNTLTNVIIPTFDVKKLQPVIFSTYEAKHKSVKSALLSDVCIGTSAAPTYFPAHCFWTKEKNGDWHEYNLIDGGVAANNPTMVALTMITEEIMAEKKKKMDEAEEKKKAEEKNRAEGKKNAEEKNMAEEKKPECQLKAAEEEDRRFLVLSIGTGQSSDVVRYTADKCSRWGLFGWLTNRGTARPIVDIFMDASSDLVHLHVNAKLQLLDSKDKYLRIQDKLPPGVSSHVDDTSKENMRSLINVGKAMLEKPVAAVNVETGEYVVVSDKRNTEALAEMAKQLSDERKLKLAQKANDGCA</sequence>
<dbReference type="PANTHER" id="PTHR32176">
    <property type="entry name" value="XYLOSE ISOMERASE"/>
    <property type="match status" value="1"/>
</dbReference>
<name>A0A5J9WP29_9POAL</name>
<comment type="domain">
    <text evidence="6">The nitrogen atoms of the two glycine residues in the GGXR motif define the oxyanion hole, and stabilize the oxyanion that forms during the nucleophilic attack by the catalytic serine during substrate cleavage.</text>
</comment>
<evidence type="ECO:0000313" key="10">
    <source>
        <dbReference type="Proteomes" id="UP000324897"/>
    </source>
</evidence>
<dbReference type="InterPro" id="IPR002641">
    <property type="entry name" value="PNPLA_dom"/>
</dbReference>
<feature type="short sequence motif" description="DGA/G" evidence="5">
    <location>
        <begin position="250"/>
        <end position="252"/>
    </location>
</feature>
<dbReference type="Gene3D" id="3.40.1090.10">
    <property type="entry name" value="Cytosolic phospholipase A2 catalytic domain"/>
    <property type="match status" value="1"/>
</dbReference>
<dbReference type="OrthoDB" id="1658288at2759"/>
<dbReference type="Proteomes" id="UP000324897">
    <property type="component" value="Chromosome 6"/>
</dbReference>
<evidence type="ECO:0000259" key="8">
    <source>
        <dbReference type="PROSITE" id="PS51635"/>
    </source>
</evidence>
<dbReference type="AlphaFoldDB" id="A0A5J9WP29"/>
<keyword evidence="5 6" id="KW-0378">Hydrolase</keyword>
<gene>
    <name evidence="9" type="ORF">EJB05_01212</name>
</gene>
<dbReference type="GO" id="GO:0016042">
    <property type="term" value="P:lipid catabolic process"/>
    <property type="evidence" value="ECO:0007669"/>
    <property type="project" value="UniProtKB-UniRule"/>
</dbReference>
<reference evidence="9 10" key="1">
    <citation type="journal article" date="2019" name="Sci. Rep.">
        <title>A high-quality genome of Eragrostis curvula grass provides insights into Poaceae evolution and supports new strategies to enhance forage quality.</title>
        <authorList>
            <person name="Carballo J."/>
            <person name="Santos B.A.C.M."/>
            <person name="Zappacosta D."/>
            <person name="Garbus I."/>
            <person name="Selva J.P."/>
            <person name="Gallo C.A."/>
            <person name="Diaz A."/>
            <person name="Albertini E."/>
            <person name="Caccamo M."/>
            <person name="Echenique V."/>
        </authorList>
    </citation>
    <scope>NUCLEOTIDE SEQUENCE [LARGE SCALE GENOMIC DNA]</scope>
    <source>
        <strain evidence="10">cv. Victoria</strain>
        <tissue evidence="9">Leaf</tissue>
    </source>
</reference>
<dbReference type="GO" id="GO:0004620">
    <property type="term" value="F:phospholipase activity"/>
    <property type="evidence" value="ECO:0007669"/>
    <property type="project" value="TreeGrafter"/>
</dbReference>
<comment type="function">
    <text evidence="4">Possesses non-specific lipolytic acyl hydrolase (LAH) activity. Hydrolyzes phospholipids as well as galactolipids. May play a role in disease resistance.</text>
</comment>
<keyword evidence="5 6" id="KW-0442">Lipid degradation</keyword>
<keyword evidence="2" id="KW-0611">Plant defense</keyword>
<feature type="domain" description="PNPLA" evidence="8">
    <location>
        <begin position="60"/>
        <end position="263"/>
    </location>
</feature>
<dbReference type="PANTHER" id="PTHR32176:SF45">
    <property type="entry name" value="PATATIN"/>
    <property type="match status" value="1"/>
</dbReference>
<keyword evidence="3 5" id="KW-0443">Lipid metabolism</keyword>
<feature type="active site" description="Nucleophile" evidence="5">
    <location>
        <position position="104"/>
    </location>
</feature>
<evidence type="ECO:0000256" key="3">
    <source>
        <dbReference type="ARBA" id="ARBA00023098"/>
    </source>
</evidence>
<dbReference type="Gramene" id="TVU49873">
    <property type="protein sequence ID" value="TVU49873"/>
    <property type="gene ID" value="EJB05_01212"/>
</dbReference>
<dbReference type="SUPFAM" id="SSF52151">
    <property type="entry name" value="FabD/lysophospholipase-like"/>
    <property type="match status" value="1"/>
</dbReference>
<dbReference type="GO" id="GO:0047372">
    <property type="term" value="F:monoacylglycerol lipase activity"/>
    <property type="evidence" value="ECO:0007669"/>
    <property type="project" value="TreeGrafter"/>
</dbReference>
<dbReference type="InterPro" id="IPR016035">
    <property type="entry name" value="Acyl_Trfase/lysoPLipase"/>
</dbReference>
<dbReference type="PROSITE" id="PS51635">
    <property type="entry name" value="PNPLA"/>
    <property type="match status" value="1"/>
</dbReference>
<feature type="short sequence motif" description="GXGXXG" evidence="5">
    <location>
        <begin position="64"/>
        <end position="69"/>
    </location>
</feature>
<comment type="similarity">
    <text evidence="1 6">Belongs to the patatin family.</text>
</comment>
<evidence type="ECO:0000256" key="2">
    <source>
        <dbReference type="ARBA" id="ARBA00022821"/>
    </source>
</evidence>